<evidence type="ECO:0000313" key="2">
    <source>
        <dbReference type="EMBL" id="RGJ08364.1"/>
    </source>
</evidence>
<comment type="caution">
    <text evidence="2">The sequence shown here is derived from an EMBL/GenBank/DDBJ whole genome shotgun (WGS) entry which is preliminary data.</text>
</comment>
<dbReference type="AlphaFoldDB" id="A0A374PEW6"/>
<name>A0A374PEW6_9FIRM</name>
<protein>
    <submittedName>
        <fullName evidence="2">Toxin-antitoxin system protein</fullName>
    </submittedName>
</protein>
<proteinExistence type="predicted"/>
<organism evidence="2 4">
    <name type="scientific">Hungatella hathewayi</name>
    <dbReference type="NCBI Taxonomy" id="154046"/>
    <lineage>
        <taxon>Bacteria</taxon>
        <taxon>Bacillati</taxon>
        <taxon>Bacillota</taxon>
        <taxon>Clostridia</taxon>
        <taxon>Lachnospirales</taxon>
        <taxon>Lachnospiraceae</taxon>
        <taxon>Hungatella</taxon>
    </lineage>
</organism>
<dbReference type="OrthoDB" id="2427445at2"/>
<gene>
    <name evidence="1" type="ORF">DWX31_21800</name>
    <name evidence="2" type="ORF">DXD79_02935</name>
</gene>
<evidence type="ECO:0000313" key="4">
    <source>
        <dbReference type="Proteomes" id="UP000263014"/>
    </source>
</evidence>
<reference evidence="3 4" key="1">
    <citation type="submission" date="2018-08" db="EMBL/GenBank/DDBJ databases">
        <title>A genome reference for cultivated species of the human gut microbiota.</title>
        <authorList>
            <person name="Zou Y."/>
            <person name="Xue W."/>
            <person name="Luo G."/>
        </authorList>
    </citation>
    <scope>NUCLEOTIDE SEQUENCE [LARGE SCALE GENOMIC DNA]</scope>
    <source>
        <strain evidence="1 3">AF19-13AC</strain>
        <strain evidence="2 4">TM09-12</strain>
    </source>
</reference>
<dbReference type="EMBL" id="QTJW01000016">
    <property type="protein sequence ID" value="RGD68455.1"/>
    <property type="molecule type" value="Genomic_DNA"/>
</dbReference>
<dbReference type="Proteomes" id="UP000263014">
    <property type="component" value="Unassembled WGS sequence"/>
</dbReference>
<dbReference type="RefSeq" id="WP_029466038.1">
    <property type="nucleotide sequence ID" value="NZ_QSON01000001.1"/>
</dbReference>
<accession>A0A374PEW6</accession>
<dbReference type="Proteomes" id="UP000261023">
    <property type="component" value="Unassembled WGS sequence"/>
</dbReference>
<sequence length="128" mass="14886">MKKKTKNFKKQREFINQWLKAGTYAGGFCENCGGRLILFFKYDAVCCPGCNQWIDPTCSDPECPYCSCRPQTPADALEEERSRPDFTPAAGQKAYCIRQYERSARGEHRKSERAEKIRYRESKPPFRL</sequence>
<evidence type="ECO:0000313" key="3">
    <source>
        <dbReference type="Proteomes" id="UP000261023"/>
    </source>
</evidence>
<evidence type="ECO:0000313" key="1">
    <source>
        <dbReference type="EMBL" id="RGD68455.1"/>
    </source>
</evidence>
<dbReference type="EMBL" id="QSON01000001">
    <property type="protein sequence ID" value="RGJ08364.1"/>
    <property type="molecule type" value="Genomic_DNA"/>
</dbReference>